<dbReference type="InterPro" id="IPR016037">
    <property type="entry name" value="DHQ_synth_AroB"/>
</dbReference>
<evidence type="ECO:0000256" key="16">
    <source>
        <dbReference type="ARBA" id="ARBA00023141"/>
    </source>
</evidence>
<comment type="cofactor">
    <cofactor evidence="3">
        <name>Co(2+)</name>
        <dbReference type="ChEBI" id="CHEBI:48828"/>
    </cofactor>
</comment>
<evidence type="ECO:0000256" key="14">
    <source>
        <dbReference type="ARBA" id="ARBA00022833"/>
    </source>
</evidence>
<evidence type="ECO:0000256" key="2">
    <source>
        <dbReference type="ARBA" id="ARBA00001911"/>
    </source>
</evidence>
<evidence type="ECO:0000256" key="5">
    <source>
        <dbReference type="ARBA" id="ARBA00004496"/>
    </source>
</evidence>
<comment type="caution">
    <text evidence="22">The sequence shown here is derived from an EMBL/GenBank/DDBJ whole genome shotgun (WGS) entry which is preliminary data.</text>
</comment>
<dbReference type="EC" id="4.2.3.4" evidence="8 19"/>
<comment type="subcellular location">
    <subcellularLocation>
        <location evidence="5">Cytoplasm</location>
    </subcellularLocation>
</comment>
<keyword evidence="15" id="KW-0520">NAD</keyword>
<comment type="function">
    <text evidence="4">Catalyzes the conversion of 3-deoxy-D-arabino-heptulosonate 7-phosphate (DAHP) to dehydroquinate (DHQ).</text>
</comment>
<evidence type="ECO:0000256" key="7">
    <source>
        <dbReference type="ARBA" id="ARBA00005412"/>
    </source>
</evidence>
<keyword evidence="10" id="KW-0963">Cytoplasm</keyword>
<protein>
    <recommendedName>
        <fullName evidence="9 19">3-dehydroquinate synthase</fullName>
        <ecNumber evidence="8 19">4.2.3.4</ecNumber>
    </recommendedName>
</protein>
<proteinExistence type="inferred from homology"/>
<feature type="domain" description="3-dehydroquinate synthase C-terminal" evidence="21">
    <location>
        <begin position="166"/>
        <end position="306"/>
    </location>
</feature>
<evidence type="ECO:0000259" key="20">
    <source>
        <dbReference type="Pfam" id="PF01761"/>
    </source>
</evidence>
<dbReference type="InterPro" id="IPR030960">
    <property type="entry name" value="DHQS/DOIS_N"/>
</dbReference>
<dbReference type="PIRSF" id="PIRSF001455">
    <property type="entry name" value="DHQ_synth"/>
    <property type="match status" value="1"/>
</dbReference>
<dbReference type="GO" id="GO:0003856">
    <property type="term" value="F:3-dehydroquinate synthase activity"/>
    <property type="evidence" value="ECO:0007669"/>
    <property type="project" value="UniProtKB-EC"/>
</dbReference>
<feature type="domain" description="3-dehydroquinate synthase N-terminal" evidence="20">
    <location>
        <begin position="53"/>
        <end position="164"/>
    </location>
</feature>
<dbReference type="Proteomes" id="UP001595766">
    <property type="component" value="Unassembled WGS sequence"/>
</dbReference>
<dbReference type="PANTHER" id="PTHR43622">
    <property type="entry name" value="3-DEHYDROQUINATE SYNTHASE"/>
    <property type="match status" value="1"/>
</dbReference>
<dbReference type="Pfam" id="PF24621">
    <property type="entry name" value="DHQS_C"/>
    <property type="match status" value="1"/>
</dbReference>
<keyword evidence="23" id="KW-1185">Reference proteome</keyword>
<organism evidence="22 23">
    <name type="scientific">Belliella kenyensis</name>
    <dbReference type="NCBI Taxonomy" id="1472724"/>
    <lineage>
        <taxon>Bacteria</taxon>
        <taxon>Pseudomonadati</taxon>
        <taxon>Bacteroidota</taxon>
        <taxon>Cytophagia</taxon>
        <taxon>Cytophagales</taxon>
        <taxon>Cyclobacteriaceae</taxon>
        <taxon>Belliella</taxon>
    </lineage>
</organism>
<evidence type="ECO:0000256" key="12">
    <source>
        <dbReference type="ARBA" id="ARBA00022723"/>
    </source>
</evidence>
<dbReference type="NCBIfam" id="TIGR01357">
    <property type="entry name" value="aroB"/>
    <property type="match status" value="1"/>
</dbReference>
<sequence>MESIIFSSSIKIDLRGFLSRQKYSRLGLIMDSNTFRDCYPLILDGLPDHDYYVFEAGEVNKNLTTCTKIWQWMTDLGLDRKALIINLGGGVTGDMGGFCASTYKRGISFINVPTTLLSQVDASVGGKLGIDFNGYKNHIGVFTEPLAVLISEEFLKTLPIEELRSGYAEVIKHGLIQHANYYSSLLIRGWENQDWKSIIEKSVSIKKEVVSKDPKEAGLRKILNFGHTIGHAFESFYLDTDRHLLHGEAIAIGMITEAYLSELKTGLSKDDVKLISDALIQIYGKFDFPEKDVKEIISLCSQDKKNEADRINFSLLSAIGKCEYNIPVALEEIAASITFYKSL</sequence>
<gene>
    <name evidence="22" type="primary">aroB</name>
    <name evidence="22" type="ORF">ACFOUP_01655</name>
</gene>
<evidence type="ECO:0000256" key="9">
    <source>
        <dbReference type="ARBA" id="ARBA00017684"/>
    </source>
</evidence>
<evidence type="ECO:0000256" key="17">
    <source>
        <dbReference type="ARBA" id="ARBA00023239"/>
    </source>
</evidence>
<dbReference type="InterPro" id="IPR050071">
    <property type="entry name" value="Dehydroquinate_synthase"/>
</dbReference>
<dbReference type="EMBL" id="JBHSAV010000003">
    <property type="protein sequence ID" value="MFC3975070.1"/>
    <property type="molecule type" value="Genomic_DNA"/>
</dbReference>
<dbReference type="InterPro" id="IPR030963">
    <property type="entry name" value="DHQ_synth_fam"/>
</dbReference>
<keyword evidence="11" id="KW-0028">Amino-acid biosynthesis</keyword>
<evidence type="ECO:0000256" key="19">
    <source>
        <dbReference type="NCBIfam" id="TIGR01357"/>
    </source>
</evidence>
<keyword evidence="14" id="KW-0862">Zinc</keyword>
<accession>A0ABV8EIJ9</accession>
<evidence type="ECO:0000256" key="13">
    <source>
        <dbReference type="ARBA" id="ARBA00022741"/>
    </source>
</evidence>
<evidence type="ECO:0000256" key="8">
    <source>
        <dbReference type="ARBA" id="ARBA00013031"/>
    </source>
</evidence>
<keyword evidence="17 22" id="KW-0456">Lyase</keyword>
<evidence type="ECO:0000259" key="21">
    <source>
        <dbReference type="Pfam" id="PF24621"/>
    </source>
</evidence>
<name>A0ABV8EIJ9_9BACT</name>
<evidence type="ECO:0000313" key="22">
    <source>
        <dbReference type="EMBL" id="MFC3975070.1"/>
    </source>
</evidence>
<reference evidence="23" key="1">
    <citation type="journal article" date="2019" name="Int. J. Syst. Evol. Microbiol.">
        <title>The Global Catalogue of Microorganisms (GCM) 10K type strain sequencing project: providing services to taxonomists for standard genome sequencing and annotation.</title>
        <authorList>
            <consortium name="The Broad Institute Genomics Platform"/>
            <consortium name="The Broad Institute Genome Sequencing Center for Infectious Disease"/>
            <person name="Wu L."/>
            <person name="Ma J."/>
        </authorList>
    </citation>
    <scope>NUCLEOTIDE SEQUENCE [LARGE SCALE GENOMIC DNA]</scope>
    <source>
        <strain evidence="23">CECT 8551</strain>
    </source>
</reference>
<evidence type="ECO:0000256" key="6">
    <source>
        <dbReference type="ARBA" id="ARBA00004661"/>
    </source>
</evidence>
<evidence type="ECO:0000256" key="15">
    <source>
        <dbReference type="ARBA" id="ARBA00023027"/>
    </source>
</evidence>
<dbReference type="Gene3D" id="1.20.1090.10">
    <property type="entry name" value="Dehydroquinate synthase-like - alpha domain"/>
    <property type="match status" value="1"/>
</dbReference>
<dbReference type="RefSeq" id="WP_241292525.1">
    <property type="nucleotide sequence ID" value="NZ_JAKZGR010000003.1"/>
</dbReference>
<dbReference type="SUPFAM" id="SSF56796">
    <property type="entry name" value="Dehydroquinate synthase-like"/>
    <property type="match status" value="1"/>
</dbReference>
<comment type="cofactor">
    <cofactor evidence="2">
        <name>NAD(+)</name>
        <dbReference type="ChEBI" id="CHEBI:57540"/>
    </cofactor>
</comment>
<dbReference type="CDD" id="cd08195">
    <property type="entry name" value="DHQS"/>
    <property type="match status" value="1"/>
</dbReference>
<evidence type="ECO:0000256" key="4">
    <source>
        <dbReference type="ARBA" id="ARBA00003485"/>
    </source>
</evidence>
<evidence type="ECO:0000256" key="18">
    <source>
        <dbReference type="ARBA" id="ARBA00023285"/>
    </source>
</evidence>
<dbReference type="InterPro" id="IPR056179">
    <property type="entry name" value="DHQS_C"/>
</dbReference>
<evidence type="ECO:0000256" key="1">
    <source>
        <dbReference type="ARBA" id="ARBA00001393"/>
    </source>
</evidence>
<evidence type="ECO:0000256" key="3">
    <source>
        <dbReference type="ARBA" id="ARBA00001941"/>
    </source>
</evidence>
<evidence type="ECO:0000256" key="11">
    <source>
        <dbReference type="ARBA" id="ARBA00022605"/>
    </source>
</evidence>
<comment type="similarity">
    <text evidence="7">Belongs to the sugar phosphate cyclases superfamily. Dehydroquinate synthase family.</text>
</comment>
<dbReference type="PANTHER" id="PTHR43622:SF7">
    <property type="entry name" value="3-DEHYDROQUINATE SYNTHASE, CHLOROPLASTIC"/>
    <property type="match status" value="1"/>
</dbReference>
<dbReference type="Pfam" id="PF01761">
    <property type="entry name" value="DHQ_synthase"/>
    <property type="match status" value="1"/>
</dbReference>
<evidence type="ECO:0000256" key="10">
    <source>
        <dbReference type="ARBA" id="ARBA00022490"/>
    </source>
</evidence>
<keyword evidence="12" id="KW-0479">Metal-binding</keyword>
<keyword evidence="18" id="KW-0170">Cobalt</keyword>
<comment type="pathway">
    <text evidence="6">Metabolic intermediate biosynthesis; chorismate biosynthesis; chorismate from D-erythrose 4-phosphate and phosphoenolpyruvate: step 2/7.</text>
</comment>
<keyword evidence="16" id="KW-0057">Aromatic amino acid biosynthesis</keyword>
<keyword evidence="13" id="KW-0547">Nucleotide-binding</keyword>
<comment type="catalytic activity">
    <reaction evidence="1">
        <text>7-phospho-2-dehydro-3-deoxy-D-arabino-heptonate = 3-dehydroquinate + phosphate</text>
        <dbReference type="Rhea" id="RHEA:21968"/>
        <dbReference type="ChEBI" id="CHEBI:32364"/>
        <dbReference type="ChEBI" id="CHEBI:43474"/>
        <dbReference type="ChEBI" id="CHEBI:58394"/>
        <dbReference type="EC" id="4.2.3.4"/>
    </reaction>
</comment>
<dbReference type="Gene3D" id="3.40.50.1970">
    <property type="match status" value="1"/>
</dbReference>
<evidence type="ECO:0000313" key="23">
    <source>
        <dbReference type="Proteomes" id="UP001595766"/>
    </source>
</evidence>